<keyword evidence="3" id="KW-1185">Reference proteome</keyword>
<dbReference type="AlphaFoldDB" id="A0A0N1IQ18"/>
<dbReference type="InParanoid" id="A0A0N1IQ18"/>
<evidence type="ECO:0000256" key="1">
    <source>
        <dbReference type="SAM" id="SignalP"/>
    </source>
</evidence>
<dbReference type="EMBL" id="KQ460040">
    <property type="protein sequence ID" value="KPJ18377.1"/>
    <property type="molecule type" value="Genomic_DNA"/>
</dbReference>
<sequence length="122" mass="13596">MLFISVSILVIISNTFATVLPYTNKDDNKSDTFNEIPCLSIGGICIASVECPEGQRSLAGLCPLQHRMNIECCHSLPLSENRCHRRGGLCMDRDAICPENLLFKEARDYKARGVFQSEIYPA</sequence>
<keyword evidence="1" id="KW-0732">Signal</keyword>
<reference evidence="2 3" key="1">
    <citation type="journal article" date="2015" name="Nat. Commun.">
        <title>Outbred genome sequencing and CRISPR/Cas9 gene editing in butterflies.</title>
        <authorList>
            <person name="Li X."/>
            <person name="Fan D."/>
            <person name="Zhang W."/>
            <person name="Liu G."/>
            <person name="Zhang L."/>
            <person name="Zhao L."/>
            <person name="Fang X."/>
            <person name="Chen L."/>
            <person name="Dong Y."/>
            <person name="Chen Y."/>
            <person name="Ding Y."/>
            <person name="Zhao R."/>
            <person name="Feng M."/>
            <person name="Zhu Y."/>
            <person name="Feng Y."/>
            <person name="Jiang X."/>
            <person name="Zhu D."/>
            <person name="Xiang H."/>
            <person name="Feng X."/>
            <person name="Li S."/>
            <person name="Wang J."/>
            <person name="Zhang G."/>
            <person name="Kronforst M.R."/>
            <person name="Wang W."/>
        </authorList>
    </citation>
    <scope>NUCLEOTIDE SEQUENCE [LARGE SCALE GENOMIC DNA]</scope>
    <source>
        <strain evidence="2">Ya'a_city_454_Pm</strain>
        <tissue evidence="2">Whole body</tissue>
    </source>
</reference>
<evidence type="ECO:0000313" key="2">
    <source>
        <dbReference type="EMBL" id="KPJ18377.1"/>
    </source>
</evidence>
<proteinExistence type="predicted"/>
<organism evidence="2 3">
    <name type="scientific">Papilio machaon</name>
    <name type="common">Old World swallowtail butterfly</name>
    <dbReference type="NCBI Taxonomy" id="76193"/>
    <lineage>
        <taxon>Eukaryota</taxon>
        <taxon>Metazoa</taxon>
        <taxon>Ecdysozoa</taxon>
        <taxon>Arthropoda</taxon>
        <taxon>Hexapoda</taxon>
        <taxon>Insecta</taxon>
        <taxon>Pterygota</taxon>
        <taxon>Neoptera</taxon>
        <taxon>Endopterygota</taxon>
        <taxon>Lepidoptera</taxon>
        <taxon>Glossata</taxon>
        <taxon>Ditrysia</taxon>
        <taxon>Papilionoidea</taxon>
        <taxon>Papilionidae</taxon>
        <taxon>Papilioninae</taxon>
        <taxon>Papilio</taxon>
    </lineage>
</organism>
<dbReference type="FunCoup" id="A0A0N1IQ18">
    <property type="interactions" value="46"/>
</dbReference>
<name>A0A0N1IQ18_PAPMA</name>
<dbReference type="Proteomes" id="UP000053240">
    <property type="component" value="Unassembled WGS sequence"/>
</dbReference>
<protein>
    <submittedName>
        <fullName evidence="2">Uncharacterized protein</fullName>
    </submittedName>
</protein>
<feature type="chain" id="PRO_5005874216" evidence="1">
    <location>
        <begin position="18"/>
        <end position="122"/>
    </location>
</feature>
<accession>A0A0N1IQ18</accession>
<feature type="signal peptide" evidence="1">
    <location>
        <begin position="1"/>
        <end position="17"/>
    </location>
</feature>
<evidence type="ECO:0000313" key="3">
    <source>
        <dbReference type="Proteomes" id="UP000053240"/>
    </source>
</evidence>
<gene>
    <name evidence="2" type="ORF">RR48_01175</name>
</gene>